<sequence length="360" mass="41888">MSLLPSLEPLKAAGIPPTFQWPVKFCFYSILVTYALSVVTRNVSQVDRVWTFLPVIYSVYYALLPFWPKSPPLPLFPYSPEGLDRSLVNQLNPRALLMAGLQIIWMFRLSYNTWRRGLFSLREEDYRWEVLRAKIPKWLFQVVNLVFIAIIQNILLFLLALPTHNAVIVEPVHRGLKLSDYVLAFLSIATLIIEFVADNQQYSYQTHKRTGIYNEREWPGARIRWTQADVQRGFITRGLWAWSRHPNFACEQTFWTLQAFFPILAMPRLEQLSRGQITPLVSLIPPLALCTLFFSSTIFTESISESKYPTAYRAYKRRVAMFVPFLTPVCGWILQLQGKKEYCDRLVYGDGITKENQKTE</sequence>
<feature type="transmembrane region" description="Helical" evidence="1">
    <location>
        <begin position="49"/>
        <end position="67"/>
    </location>
</feature>
<reference evidence="2" key="1">
    <citation type="submission" date="2016-06" db="EMBL/GenBank/DDBJ databases">
        <title>Draft Genome sequence of the fungus Inonotus baumii.</title>
        <authorList>
            <person name="Zhu H."/>
            <person name="Lin W."/>
        </authorList>
    </citation>
    <scope>NUCLEOTIDE SEQUENCE</scope>
    <source>
        <strain evidence="2">821</strain>
    </source>
</reference>
<keyword evidence="1" id="KW-0472">Membrane</keyword>
<organism evidence="2 3">
    <name type="scientific">Sanghuangporus baumii</name>
    <name type="common">Phellinus baumii</name>
    <dbReference type="NCBI Taxonomy" id="108892"/>
    <lineage>
        <taxon>Eukaryota</taxon>
        <taxon>Fungi</taxon>
        <taxon>Dikarya</taxon>
        <taxon>Basidiomycota</taxon>
        <taxon>Agaricomycotina</taxon>
        <taxon>Agaricomycetes</taxon>
        <taxon>Hymenochaetales</taxon>
        <taxon>Hymenochaetaceae</taxon>
        <taxon>Sanghuangporus</taxon>
    </lineage>
</organism>
<dbReference type="Proteomes" id="UP000757232">
    <property type="component" value="Unassembled WGS sequence"/>
</dbReference>
<name>A0A9Q5HRR3_SANBA</name>
<evidence type="ECO:0000256" key="1">
    <source>
        <dbReference type="SAM" id="Phobius"/>
    </source>
</evidence>
<feature type="transmembrane region" description="Helical" evidence="1">
    <location>
        <begin position="20"/>
        <end position="37"/>
    </location>
</feature>
<feature type="transmembrane region" description="Helical" evidence="1">
    <location>
        <begin position="277"/>
        <end position="299"/>
    </location>
</feature>
<evidence type="ECO:0000313" key="3">
    <source>
        <dbReference type="Proteomes" id="UP000757232"/>
    </source>
</evidence>
<keyword evidence="3" id="KW-1185">Reference proteome</keyword>
<feature type="transmembrane region" description="Helical" evidence="1">
    <location>
        <begin position="319"/>
        <end position="336"/>
    </location>
</feature>
<dbReference type="EMBL" id="LNZH02000214">
    <property type="protein sequence ID" value="OCB84744.1"/>
    <property type="molecule type" value="Genomic_DNA"/>
</dbReference>
<dbReference type="AlphaFoldDB" id="A0A9Q5HRR3"/>
<dbReference type="PANTHER" id="PTHR32251:SF23">
    <property type="entry name" value="3-OXO-5-ALPHA-STEROID 4-DEHYDROGENASE (DUF1295)"/>
    <property type="match status" value="1"/>
</dbReference>
<accession>A0A9Q5HRR3</accession>
<keyword evidence="1" id="KW-1133">Transmembrane helix</keyword>
<dbReference type="OrthoDB" id="201504at2759"/>
<feature type="transmembrane region" description="Helical" evidence="1">
    <location>
        <begin position="138"/>
        <end position="161"/>
    </location>
</feature>
<protein>
    <submittedName>
        <fullName evidence="2">DUF1295-domain-containing protein</fullName>
    </submittedName>
</protein>
<comment type="caution">
    <text evidence="2">The sequence shown here is derived from an EMBL/GenBank/DDBJ whole genome shotgun (WGS) entry which is preliminary data.</text>
</comment>
<proteinExistence type="predicted"/>
<dbReference type="GO" id="GO:0016020">
    <property type="term" value="C:membrane"/>
    <property type="evidence" value="ECO:0007669"/>
    <property type="project" value="TreeGrafter"/>
</dbReference>
<dbReference type="InterPro" id="IPR010721">
    <property type="entry name" value="UstE-like"/>
</dbReference>
<dbReference type="PANTHER" id="PTHR32251">
    <property type="entry name" value="3-OXO-5-ALPHA-STEROID 4-DEHYDROGENASE"/>
    <property type="match status" value="1"/>
</dbReference>
<dbReference type="Gene3D" id="1.20.120.1630">
    <property type="match status" value="1"/>
</dbReference>
<feature type="transmembrane region" description="Helical" evidence="1">
    <location>
        <begin position="87"/>
        <end position="107"/>
    </location>
</feature>
<evidence type="ECO:0000313" key="2">
    <source>
        <dbReference type="EMBL" id="OCB84744.1"/>
    </source>
</evidence>
<feature type="transmembrane region" description="Helical" evidence="1">
    <location>
        <begin position="181"/>
        <end position="197"/>
    </location>
</feature>
<dbReference type="Pfam" id="PF06966">
    <property type="entry name" value="DUF1295"/>
    <property type="match status" value="1"/>
</dbReference>
<keyword evidence="1" id="KW-0812">Transmembrane</keyword>
<gene>
    <name evidence="2" type="ORF">A7U60_g8268</name>
</gene>